<comment type="caution">
    <text evidence="1">The sequence shown here is derived from an EMBL/GenBank/DDBJ whole genome shotgun (WGS) entry which is preliminary data.</text>
</comment>
<dbReference type="EMBL" id="JALGBI010000001">
    <property type="protein sequence ID" value="MCJ0761813.1"/>
    <property type="molecule type" value="Genomic_DNA"/>
</dbReference>
<protein>
    <submittedName>
        <fullName evidence="1">ParB/Srx family N-terminal domain-containing protein</fullName>
    </submittedName>
</protein>
<dbReference type="CDD" id="cd16390">
    <property type="entry name" value="ParB_N_Srx_like"/>
    <property type="match status" value="1"/>
</dbReference>
<evidence type="ECO:0000313" key="1">
    <source>
        <dbReference type="EMBL" id="MCJ0761813.1"/>
    </source>
</evidence>
<dbReference type="InterPro" id="IPR036086">
    <property type="entry name" value="ParB/Sulfiredoxin_sf"/>
</dbReference>
<evidence type="ECO:0000313" key="2">
    <source>
        <dbReference type="Proteomes" id="UP001139447"/>
    </source>
</evidence>
<sequence length="720" mass="74624">MNFQRTRAHLAGLIGLTGLLLSACGGGDSLLASNPNPNPGTPAVALQPLSGGTQYVGTAGFGDTVSIALDQPAAGQLTLRFVDSRFGLAGALSARYSTQPDGSLLATNFSAVAGSGVPAALSAALTGLSLRFQVEGGLLSGSLAQVPNLKAADGSLLQGHVAASNQGVADIAKLAGVYSFFKQATAYSARGVAQGTADSAYGQLKVQADGKLRLCLGQAYGDSCSGGQSGQIAAEADQKQFPGAFALTLDGQRIGRLMVGAQSSAATLFVDEYTSASDGSFRTGAWVLQSAAVPLAANALDGEWLCAQPELDAKGLATGRTQRNFVSIAGSLLQTDTIDTDVALTPNAAFSIGATPTLATGVNGLVTGQWSDSRALARVFLPVGKSTAYYAGTSGSARFSGQCRLLPAQTPITTYASAPSNGTGTLTITLGDARPTQPAIGYDQIFYKLARYNNTANASTQWKKEFDDYCEATGLTDGAKGASVIAGTSLLTSTSSFTCSTKTFDITALKSAVVGPKGVLYLTDGHHTFTSFWEAPNGGGAGVKIPVVMKGNFMDQNNASFWRGMRARKTAWLKTPDGRAITPADLPAQLGLSNGLKDDAYRSLLYFTRGIGYDQPATGTEFLEFYWAEWLQASPQNFKLSAYTLTDAASYLQAIQAASNLMLETPDATVIGSSGLNAVQMGKRTSFDNTTYTDLNTPVSATKPGKLAYALSWRAALAAK</sequence>
<dbReference type="RefSeq" id="WP_243303350.1">
    <property type="nucleotide sequence ID" value="NZ_JALGBI010000001.1"/>
</dbReference>
<gene>
    <name evidence="1" type="ORF">MMF98_01195</name>
</gene>
<accession>A0A9X1VWB6</accession>
<dbReference type="AlphaFoldDB" id="A0A9X1VWB6"/>
<dbReference type="Proteomes" id="UP001139447">
    <property type="component" value="Unassembled WGS sequence"/>
</dbReference>
<reference evidence="1" key="1">
    <citation type="submission" date="2022-03" db="EMBL/GenBank/DDBJ databases">
        <authorList>
            <person name="Woo C.Y."/>
        </authorList>
    </citation>
    <scope>NUCLEOTIDE SEQUENCE</scope>
    <source>
        <strain evidence="1">CYS-02</strain>
    </source>
</reference>
<dbReference type="PROSITE" id="PS51257">
    <property type="entry name" value="PROKAR_LIPOPROTEIN"/>
    <property type="match status" value="1"/>
</dbReference>
<dbReference type="Gene3D" id="3.90.1530.10">
    <property type="entry name" value="Conserved hypothetical protein from pyrococcus furiosus pfu- 392566-001, ParB domain"/>
    <property type="match status" value="1"/>
</dbReference>
<name>A0A9X1VWB6_9BURK</name>
<dbReference type="SUPFAM" id="SSF110849">
    <property type="entry name" value="ParB/Sulfiredoxin"/>
    <property type="match status" value="1"/>
</dbReference>
<dbReference type="InterPro" id="IPR014956">
    <property type="entry name" value="ParBc_2"/>
</dbReference>
<organism evidence="1 2">
    <name type="scientific">Variovorax terrae</name>
    <dbReference type="NCBI Taxonomy" id="2923278"/>
    <lineage>
        <taxon>Bacteria</taxon>
        <taxon>Pseudomonadati</taxon>
        <taxon>Pseudomonadota</taxon>
        <taxon>Betaproteobacteria</taxon>
        <taxon>Burkholderiales</taxon>
        <taxon>Comamonadaceae</taxon>
        <taxon>Variovorax</taxon>
    </lineage>
</organism>
<keyword evidence="2" id="KW-1185">Reference proteome</keyword>
<proteinExistence type="predicted"/>
<dbReference type="Pfam" id="PF08857">
    <property type="entry name" value="ParBc_2"/>
    <property type="match status" value="1"/>
</dbReference>